<dbReference type="PANTHER" id="PTHR31113:SF2">
    <property type="entry name" value="OS04G0423200 PROTEIN"/>
    <property type="match status" value="1"/>
</dbReference>
<dbReference type="GO" id="GO:0016020">
    <property type="term" value="C:membrane"/>
    <property type="evidence" value="ECO:0007669"/>
    <property type="project" value="UniProtKB-SubCell"/>
</dbReference>
<evidence type="ECO:0000256" key="4">
    <source>
        <dbReference type="ARBA" id="ARBA00022989"/>
    </source>
</evidence>
<dbReference type="AlphaFoldDB" id="A0AAD8PHD6"/>
<dbReference type="Proteomes" id="UP001231189">
    <property type="component" value="Unassembled WGS sequence"/>
</dbReference>
<organism evidence="7 8">
    <name type="scientific">Lolium multiflorum</name>
    <name type="common">Italian ryegrass</name>
    <name type="synonym">Lolium perenne subsp. multiflorum</name>
    <dbReference type="NCBI Taxonomy" id="4521"/>
    <lineage>
        <taxon>Eukaryota</taxon>
        <taxon>Viridiplantae</taxon>
        <taxon>Streptophyta</taxon>
        <taxon>Embryophyta</taxon>
        <taxon>Tracheophyta</taxon>
        <taxon>Spermatophyta</taxon>
        <taxon>Magnoliopsida</taxon>
        <taxon>Liliopsida</taxon>
        <taxon>Poales</taxon>
        <taxon>Poaceae</taxon>
        <taxon>BOP clade</taxon>
        <taxon>Pooideae</taxon>
        <taxon>Poodae</taxon>
        <taxon>Poeae</taxon>
        <taxon>Poeae Chloroplast Group 2 (Poeae type)</taxon>
        <taxon>Loliodinae</taxon>
        <taxon>Loliinae</taxon>
        <taxon>Lolium</taxon>
    </lineage>
</organism>
<keyword evidence="4 6" id="KW-1133">Transmembrane helix</keyword>
<protein>
    <submittedName>
        <fullName evidence="7">Uncharacterized protein</fullName>
    </submittedName>
</protein>
<evidence type="ECO:0000256" key="3">
    <source>
        <dbReference type="ARBA" id="ARBA00022692"/>
    </source>
</evidence>
<evidence type="ECO:0000256" key="2">
    <source>
        <dbReference type="ARBA" id="ARBA00009074"/>
    </source>
</evidence>
<proteinExistence type="inferred from homology"/>
<keyword evidence="5 6" id="KW-0472">Membrane</keyword>
<feature type="transmembrane region" description="Helical" evidence="6">
    <location>
        <begin position="187"/>
        <end position="207"/>
    </location>
</feature>
<comment type="caution">
    <text evidence="7">The sequence shown here is derived from an EMBL/GenBank/DDBJ whole genome shotgun (WGS) entry which is preliminary data.</text>
</comment>
<dbReference type="PANTHER" id="PTHR31113">
    <property type="entry name" value="UPF0496 PROTEIN 3-RELATED"/>
    <property type="match status" value="1"/>
</dbReference>
<accession>A0AAD8PHD6</accession>
<evidence type="ECO:0000313" key="7">
    <source>
        <dbReference type="EMBL" id="KAK1551452.1"/>
    </source>
</evidence>
<dbReference type="Pfam" id="PF05055">
    <property type="entry name" value="DUF677"/>
    <property type="match status" value="1"/>
</dbReference>
<evidence type="ECO:0000256" key="6">
    <source>
        <dbReference type="SAM" id="Phobius"/>
    </source>
</evidence>
<keyword evidence="3 6" id="KW-0812">Transmembrane</keyword>
<name>A0AAD8PHD6_LOLMU</name>
<comment type="subcellular location">
    <subcellularLocation>
        <location evidence="1">Membrane</location>
    </subcellularLocation>
</comment>
<keyword evidence="8" id="KW-1185">Reference proteome</keyword>
<evidence type="ECO:0000256" key="1">
    <source>
        <dbReference type="ARBA" id="ARBA00004370"/>
    </source>
</evidence>
<evidence type="ECO:0000313" key="8">
    <source>
        <dbReference type="Proteomes" id="UP001231189"/>
    </source>
</evidence>
<comment type="similarity">
    <text evidence="2">Belongs to the UPF0496 family.</text>
</comment>
<evidence type="ECO:0000256" key="5">
    <source>
        <dbReference type="ARBA" id="ARBA00023136"/>
    </source>
</evidence>
<gene>
    <name evidence="7" type="ORF">QYE76_018270</name>
</gene>
<sequence length="343" mass="38514">MMTFGSLEESMSASKGMEMPVGVQDGLNIDEKYAKMLRTESNMLFLSNKDETEALLQPQQDIILPMLHNMMQKIKSSEIELAMAGYFDASAEASKICKQLLRNIKNTQSNYQSMESFLASILGCTTATSSTSLALETFPVRGNPFSTTTRSNFRQIHDKYSSVLQTIKSSHKKVSRKLKIVKTIKKLSRTCLIMACGVVAIATAAHLMFFSPLFGYALMGLCPMALKRRITRLKRSKTKSLQRLQEQLDTAAKGTYVLGRDFDTVSHLAARLSDGIERENSMAMYCKGMVDEKFQVHEMVMELRRSCCNSRRLAEELEEHVGLCLATINRARVLVIEEISKQA</sequence>
<dbReference type="InterPro" id="IPR007749">
    <property type="entry name" value="DUF677"/>
</dbReference>
<dbReference type="EMBL" id="JAUUTY010001916">
    <property type="protein sequence ID" value="KAK1551452.1"/>
    <property type="molecule type" value="Genomic_DNA"/>
</dbReference>
<reference evidence="7" key="1">
    <citation type="submission" date="2023-07" db="EMBL/GenBank/DDBJ databases">
        <title>A chromosome-level genome assembly of Lolium multiflorum.</title>
        <authorList>
            <person name="Chen Y."/>
            <person name="Copetti D."/>
            <person name="Kolliker R."/>
            <person name="Studer B."/>
        </authorList>
    </citation>
    <scope>NUCLEOTIDE SEQUENCE</scope>
    <source>
        <strain evidence="7">02402/16</strain>
        <tissue evidence="7">Leaf</tissue>
    </source>
</reference>